<sequence>MCLFVLRSYVKFIYRLGSSLRSALFILLNVLLNACWIWEFHLKQTDHPYSAFWLLLYLKIGGFKLTYVNHNLDIFVVSDELAAAHGFLGTPELVREVTSGLGSKDPNFKWKNVMGSEQVVNPGYFVSFPEDVVKQKSTQEFSSSIAESISKQEDIRSMGFDATAGVFSFSNELWGNLKSYGIPELGVTGGLSDVWYLGFLQATEDSGTDKWPAEESPYDNPDTQSQAGQPQDNRSQIHKGSFAFADDDLADHSYLQLLG</sequence>
<dbReference type="RefSeq" id="XP_022743954.1">
    <property type="nucleotide sequence ID" value="XM_022888219.1"/>
</dbReference>
<keyword evidence="3" id="KW-1185">Reference proteome</keyword>
<keyword evidence="2" id="KW-0812">Transmembrane</keyword>
<feature type="compositionally biased region" description="Polar residues" evidence="1">
    <location>
        <begin position="221"/>
        <end position="234"/>
    </location>
</feature>
<evidence type="ECO:0000313" key="3">
    <source>
        <dbReference type="Proteomes" id="UP000515121"/>
    </source>
</evidence>
<keyword evidence="2" id="KW-1133">Transmembrane helix</keyword>
<reference evidence="4" key="1">
    <citation type="submission" date="2025-08" db="UniProtKB">
        <authorList>
            <consortium name="RefSeq"/>
        </authorList>
    </citation>
    <scope>IDENTIFICATION</scope>
    <source>
        <tissue evidence="4">Fruit stalk</tissue>
    </source>
</reference>
<protein>
    <submittedName>
        <fullName evidence="4">Uncharacterized protein LOC111294912</fullName>
    </submittedName>
</protein>
<evidence type="ECO:0000313" key="4">
    <source>
        <dbReference type="RefSeq" id="XP_022743954.1"/>
    </source>
</evidence>
<feature type="region of interest" description="Disordered" evidence="1">
    <location>
        <begin position="207"/>
        <end position="240"/>
    </location>
</feature>
<evidence type="ECO:0000256" key="2">
    <source>
        <dbReference type="SAM" id="Phobius"/>
    </source>
</evidence>
<dbReference type="OrthoDB" id="60033at2759"/>
<dbReference type="KEGG" id="dzi:111294912"/>
<name>A0A6P5YTX8_DURZI</name>
<gene>
    <name evidence="4" type="primary">LOC111294912</name>
</gene>
<accession>A0A6P5YTX8</accession>
<organism evidence="3 4">
    <name type="scientific">Durio zibethinus</name>
    <name type="common">Durian</name>
    <dbReference type="NCBI Taxonomy" id="66656"/>
    <lineage>
        <taxon>Eukaryota</taxon>
        <taxon>Viridiplantae</taxon>
        <taxon>Streptophyta</taxon>
        <taxon>Embryophyta</taxon>
        <taxon>Tracheophyta</taxon>
        <taxon>Spermatophyta</taxon>
        <taxon>Magnoliopsida</taxon>
        <taxon>eudicotyledons</taxon>
        <taxon>Gunneridae</taxon>
        <taxon>Pentapetalae</taxon>
        <taxon>rosids</taxon>
        <taxon>malvids</taxon>
        <taxon>Malvales</taxon>
        <taxon>Malvaceae</taxon>
        <taxon>Helicteroideae</taxon>
        <taxon>Durio</taxon>
    </lineage>
</organism>
<dbReference type="Proteomes" id="UP000515121">
    <property type="component" value="Unplaced"/>
</dbReference>
<keyword evidence="2" id="KW-0472">Membrane</keyword>
<feature type="transmembrane region" description="Helical" evidence="2">
    <location>
        <begin position="20"/>
        <end position="38"/>
    </location>
</feature>
<dbReference type="GeneID" id="111294912"/>
<dbReference type="AlphaFoldDB" id="A0A6P5YTX8"/>
<proteinExistence type="predicted"/>
<evidence type="ECO:0000256" key="1">
    <source>
        <dbReference type="SAM" id="MobiDB-lite"/>
    </source>
</evidence>